<name>A0A5M9HVV0_9FIRM</name>
<dbReference type="SUPFAM" id="SSF55961">
    <property type="entry name" value="Bet v1-like"/>
    <property type="match status" value="1"/>
</dbReference>
<comment type="caution">
    <text evidence="1">The sequence shown here is derived from an EMBL/GenBank/DDBJ whole genome shotgun (WGS) entry which is preliminary data.</text>
</comment>
<dbReference type="AlphaFoldDB" id="A0A5M9HVV0"/>
<dbReference type="InterPro" id="IPR023393">
    <property type="entry name" value="START-like_dom_sf"/>
</dbReference>
<protein>
    <submittedName>
        <fullName evidence="1">SRPBCC family protein</fullName>
    </submittedName>
</protein>
<dbReference type="Gene3D" id="3.30.530.20">
    <property type="match status" value="1"/>
</dbReference>
<dbReference type="Proteomes" id="UP000322025">
    <property type="component" value="Unassembled WGS sequence"/>
</dbReference>
<gene>
    <name evidence="1" type="ORF">FNY66_11195</name>
</gene>
<keyword evidence="2" id="KW-1185">Reference proteome</keyword>
<dbReference type="RefSeq" id="WP_087151406.1">
    <property type="nucleotide sequence ID" value="NZ_VMSO01000015.1"/>
</dbReference>
<sequence>MTTSNVKAVIKSDIHKVWETVLAVEKYSMWRSDLSKTEVVNEKQFIEYSRTGYPTKFTVTVMKLYKRWEFDMDNTNMTGHWTGVFTSQGEETEIDFTEYVLAKKIFMKPFLKTYLKKQQAQFIMDLKKALE</sequence>
<accession>A0A5M9HVV0</accession>
<dbReference type="InterPro" id="IPR019587">
    <property type="entry name" value="Polyketide_cyclase/dehydratase"/>
</dbReference>
<dbReference type="Pfam" id="PF10604">
    <property type="entry name" value="Polyketide_cyc2"/>
    <property type="match status" value="1"/>
</dbReference>
<dbReference type="EMBL" id="VMSO01000015">
    <property type="protein sequence ID" value="KAA8500858.1"/>
    <property type="molecule type" value="Genomic_DNA"/>
</dbReference>
<organism evidence="1 2">
    <name type="scientific">Mediterraneibacter catenae</name>
    <dbReference type="NCBI Taxonomy" id="2594882"/>
    <lineage>
        <taxon>Bacteria</taxon>
        <taxon>Bacillati</taxon>
        <taxon>Bacillota</taxon>
        <taxon>Clostridia</taxon>
        <taxon>Lachnospirales</taxon>
        <taxon>Lachnospiraceae</taxon>
        <taxon>Mediterraneibacter</taxon>
    </lineage>
</organism>
<dbReference type="OrthoDB" id="9788177at2"/>
<reference evidence="1 2" key="1">
    <citation type="submission" date="2019-07" db="EMBL/GenBank/DDBJ databases">
        <authorList>
            <person name="Wongkuna S."/>
            <person name="Scaria J."/>
        </authorList>
    </citation>
    <scope>NUCLEOTIDE SEQUENCE [LARGE SCALE GENOMIC DNA]</scope>
    <source>
        <strain evidence="1 2">SW178</strain>
    </source>
</reference>
<proteinExistence type="predicted"/>
<evidence type="ECO:0000313" key="2">
    <source>
        <dbReference type="Proteomes" id="UP000322025"/>
    </source>
</evidence>
<evidence type="ECO:0000313" key="1">
    <source>
        <dbReference type="EMBL" id="KAA8500858.1"/>
    </source>
</evidence>